<feature type="compositionally biased region" description="Polar residues" evidence="1">
    <location>
        <begin position="223"/>
        <end position="242"/>
    </location>
</feature>
<feature type="compositionally biased region" description="Polar residues" evidence="1">
    <location>
        <begin position="11"/>
        <end position="24"/>
    </location>
</feature>
<dbReference type="AlphaFoldDB" id="A0AAN8E8H6"/>
<gene>
    <name evidence="2" type="ORF">OHC33_010045</name>
</gene>
<proteinExistence type="predicted"/>
<evidence type="ECO:0000313" key="3">
    <source>
        <dbReference type="Proteomes" id="UP001316803"/>
    </source>
</evidence>
<feature type="region of interest" description="Disordered" evidence="1">
    <location>
        <begin position="275"/>
        <end position="318"/>
    </location>
</feature>
<dbReference type="PRINTS" id="PR01217">
    <property type="entry name" value="PRICHEXTENSN"/>
</dbReference>
<sequence>MSALTPPLTPKVNSSPARNNMHQPTLRTTDVVISTSCLTYIELTNTNYDEFRDELDQMHGQMQYSATNSTAHTYTKFEGQVWWYFISQIPSSWEVAGLEWYGLNGPGAYQAMLNIISNTLDTENITLELTNNIPYVASDMTLPISEYPRTILDGQEEPAIIYPAYFTLKPTPIVQFPPAIDNMSSSVYKPPPQAYNTLNRLQLNEFGYDFPPGLQLQPQPISTATTPTPQHRPTSPIHTIPTSHPRPLPKTPTPYTLPATPAPLTLFPMTALPTPPTLPTSPLATPIPILPTPSRSSTKPHPHPPHEPPQNQPRTPSLTLLDRPAKHITRRYSLPFDARITGLGHPSEIATLPKKTYFVDSIKTRKVVRHVEPTNHEKPRVTFGEAPYVKPGSSVFEERVGG</sequence>
<comment type="caution">
    <text evidence="2">The sequence shown here is derived from an EMBL/GenBank/DDBJ whole genome shotgun (WGS) entry which is preliminary data.</text>
</comment>
<name>A0AAN8E8H6_9EURO</name>
<evidence type="ECO:0000313" key="2">
    <source>
        <dbReference type="EMBL" id="KAK5948959.1"/>
    </source>
</evidence>
<dbReference type="EMBL" id="JAKLMC020000041">
    <property type="protein sequence ID" value="KAK5948959.1"/>
    <property type="molecule type" value="Genomic_DNA"/>
</dbReference>
<accession>A0AAN8E8H6</accession>
<keyword evidence="3" id="KW-1185">Reference proteome</keyword>
<feature type="region of interest" description="Disordered" evidence="1">
    <location>
        <begin position="223"/>
        <end position="252"/>
    </location>
</feature>
<organism evidence="2 3">
    <name type="scientific">Knufia fluminis</name>
    <dbReference type="NCBI Taxonomy" id="191047"/>
    <lineage>
        <taxon>Eukaryota</taxon>
        <taxon>Fungi</taxon>
        <taxon>Dikarya</taxon>
        <taxon>Ascomycota</taxon>
        <taxon>Pezizomycotina</taxon>
        <taxon>Eurotiomycetes</taxon>
        <taxon>Chaetothyriomycetidae</taxon>
        <taxon>Chaetothyriales</taxon>
        <taxon>Trichomeriaceae</taxon>
        <taxon>Knufia</taxon>
    </lineage>
</organism>
<evidence type="ECO:0000256" key="1">
    <source>
        <dbReference type="SAM" id="MobiDB-lite"/>
    </source>
</evidence>
<reference evidence="2 3" key="1">
    <citation type="submission" date="2022-12" db="EMBL/GenBank/DDBJ databases">
        <title>Genomic features and morphological characterization of a novel Knufia sp. strain isolated from spacecraft assembly facility.</title>
        <authorList>
            <person name="Teixeira M."/>
            <person name="Chander A.M."/>
            <person name="Stajich J.E."/>
            <person name="Venkateswaran K."/>
        </authorList>
    </citation>
    <scope>NUCLEOTIDE SEQUENCE [LARGE SCALE GENOMIC DNA]</scope>
    <source>
        <strain evidence="2 3">FJI-L2-BK-P2</strain>
    </source>
</reference>
<feature type="region of interest" description="Disordered" evidence="1">
    <location>
        <begin position="1"/>
        <end position="24"/>
    </location>
</feature>
<feature type="compositionally biased region" description="Low complexity" evidence="1">
    <location>
        <begin position="280"/>
        <end position="297"/>
    </location>
</feature>
<protein>
    <submittedName>
        <fullName evidence="2">Uncharacterized protein</fullName>
    </submittedName>
</protein>
<dbReference type="Proteomes" id="UP001316803">
    <property type="component" value="Unassembled WGS sequence"/>
</dbReference>